<evidence type="ECO:0000256" key="6">
    <source>
        <dbReference type="PIRNR" id="PIRNR015952"/>
    </source>
</evidence>
<dbReference type="GeneID" id="93587443"/>
<feature type="region of interest" description="Disordered" evidence="7">
    <location>
        <begin position="1"/>
        <end position="26"/>
    </location>
</feature>
<dbReference type="VEuPathDB" id="FungiDB:DFL_005132"/>
<evidence type="ECO:0000256" key="7">
    <source>
        <dbReference type="SAM" id="MobiDB-lite"/>
    </source>
</evidence>
<dbReference type="PANTHER" id="PTHR12838">
    <property type="entry name" value="U3 SMALL NUCLEOLAR RNA-ASSOCIATED PROTEIN 11"/>
    <property type="match status" value="1"/>
</dbReference>
<comment type="subunit">
    <text evidence="6">Component of the ribosomal small subunit (SSU) processome.</text>
</comment>
<protein>
    <recommendedName>
        <fullName evidence="6">U3 small nucleolar RNA-associated protein 11</fullName>
        <shortName evidence="6">U3 snoRNA-associated protein 11</shortName>
    </recommendedName>
</protein>
<proteinExistence type="inferred from homology"/>
<comment type="subcellular location">
    <subcellularLocation>
        <location evidence="2 6">Nucleus</location>
        <location evidence="2 6">Nucleolus</location>
    </subcellularLocation>
</comment>
<accession>A0A437A6T3</accession>
<dbReference type="GO" id="GO:0006364">
    <property type="term" value="P:rRNA processing"/>
    <property type="evidence" value="ECO:0007669"/>
    <property type="project" value="UniProtKB-UniRule"/>
</dbReference>
<reference evidence="8 9" key="1">
    <citation type="submission" date="2019-01" db="EMBL/GenBank/DDBJ databases">
        <title>Intercellular communication is required for trap formation in the nematode-trapping fungus Duddingtonia flagrans.</title>
        <authorList>
            <person name="Youssar L."/>
            <person name="Wernet V."/>
            <person name="Hensel N."/>
            <person name="Hildebrandt H.-G."/>
            <person name="Fischer R."/>
        </authorList>
    </citation>
    <scope>NUCLEOTIDE SEQUENCE [LARGE SCALE GENOMIC DNA]</scope>
    <source>
        <strain evidence="8 9">CBS H-5679</strain>
    </source>
</reference>
<dbReference type="GO" id="GO:0032040">
    <property type="term" value="C:small-subunit processome"/>
    <property type="evidence" value="ECO:0007669"/>
    <property type="project" value="UniProtKB-UniRule"/>
</dbReference>
<feature type="compositionally biased region" description="Acidic residues" evidence="7">
    <location>
        <begin position="164"/>
        <end position="179"/>
    </location>
</feature>
<dbReference type="PANTHER" id="PTHR12838:SF0">
    <property type="entry name" value="U3 SMALL NUCLEOLAR RNA-ASSOCIATED PROTEIN 11-RELATED"/>
    <property type="match status" value="1"/>
</dbReference>
<dbReference type="OrthoDB" id="29058at2759"/>
<comment type="caution">
    <text evidence="8">The sequence shown here is derived from an EMBL/GenBank/DDBJ whole genome shotgun (WGS) entry which is preliminary data.</text>
</comment>
<gene>
    <name evidence="8" type="ORF">DFL_005132</name>
</gene>
<dbReference type="RefSeq" id="XP_067492423.1">
    <property type="nucleotide sequence ID" value="XM_067634346.1"/>
</dbReference>
<dbReference type="Pfam" id="PF03998">
    <property type="entry name" value="Utp11"/>
    <property type="match status" value="1"/>
</dbReference>
<feature type="compositionally biased region" description="Basic and acidic residues" evidence="7">
    <location>
        <begin position="180"/>
        <end position="189"/>
    </location>
</feature>
<comment type="function">
    <text evidence="1 6">Involved in nucleolar processing of pre-18S ribosomal RNA.</text>
</comment>
<keyword evidence="5 6" id="KW-0539">Nucleus</keyword>
<evidence type="ECO:0000256" key="5">
    <source>
        <dbReference type="ARBA" id="ARBA00023242"/>
    </source>
</evidence>
<dbReference type="Proteomes" id="UP000283090">
    <property type="component" value="Unassembled WGS sequence"/>
</dbReference>
<name>A0A437A6T3_ARTFL</name>
<dbReference type="STRING" id="97331.A0A437A6T3"/>
<evidence type="ECO:0000313" key="8">
    <source>
        <dbReference type="EMBL" id="RVD86879.1"/>
    </source>
</evidence>
<keyword evidence="9" id="KW-1185">Reference proteome</keyword>
<comment type="similarity">
    <text evidence="3 6">Belongs to the UTP11 family.</text>
</comment>
<feature type="region of interest" description="Disordered" evidence="7">
    <location>
        <begin position="222"/>
        <end position="247"/>
    </location>
</feature>
<dbReference type="PIRSF" id="PIRSF015952">
    <property type="entry name" value="U3snoRNP11"/>
    <property type="match status" value="1"/>
</dbReference>
<evidence type="ECO:0000256" key="1">
    <source>
        <dbReference type="ARBA" id="ARBA00004099"/>
    </source>
</evidence>
<feature type="region of interest" description="Disordered" evidence="7">
    <location>
        <begin position="162"/>
        <end position="192"/>
    </location>
</feature>
<keyword evidence="4 6" id="KW-0698">rRNA processing</keyword>
<dbReference type="EMBL" id="SAEB01000006">
    <property type="protein sequence ID" value="RVD86879.1"/>
    <property type="molecule type" value="Genomic_DNA"/>
</dbReference>
<evidence type="ECO:0000256" key="4">
    <source>
        <dbReference type="ARBA" id="ARBA00022552"/>
    </source>
</evidence>
<dbReference type="AlphaFoldDB" id="A0A437A6T3"/>
<sequence length="247" mass="28560">MSSMRNAIQRRNHKERSQISSRLKYGHLEKHKDYALRAQDYNSKKARLKILKSKASERNPDEFYFGMVNARTRDGGVLVKERGAGGNDSRVLSMDTVRGLKMQDKAYLRVMGDVERRKRERLEEELVFVGVDGVDSGVGGGKKKVFDEEGNVIKPVKEKKKVVDEDDMDWEDEDDEDEESKPTKAEQKAAKARMAKYKELEARMKREAELRGLERELDAQREFMGKSAPRMGLTKEGKRWFNNARKK</sequence>
<evidence type="ECO:0000313" key="9">
    <source>
        <dbReference type="Proteomes" id="UP000283090"/>
    </source>
</evidence>
<organism evidence="8 9">
    <name type="scientific">Arthrobotrys flagrans</name>
    <name type="common">Nematode-trapping fungus</name>
    <name type="synonym">Trichothecium flagrans</name>
    <dbReference type="NCBI Taxonomy" id="97331"/>
    <lineage>
        <taxon>Eukaryota</taxon>
        <taxon>Fungi</taxon>
        <taxon>Dikarya</taxon>
        <taxon>Ascomycota</taxon>
        <taxon>Pezizomycotina</taxon>
        <taxon>Orbiliomycetes</taxon>
        <taxon>Orbiliales</taxon>
        <taxon>Orbiliaceae</taxon>
        <taxon>Arthrobotrys</taxon>
    </lineage>
</organism>
<dbReference type="InterPro" id="IPR007144">
    <property type="entry name" value="SSU_processome_Utp11"/>
</dbReference>
<evidence type="ECO:0000256" key="3">
    <source>
        <dbReference type="ARBA" id="ARBA00008105"/>
    </source>
</evidence>
<evidence type="ECO:0000256" key="2">
    <source>
        <dbReference type="ARBA" id="ARBA00004604"/>
    </source>
</evidence>